<dbReference type="RefSeq" id="WP_061939844.1">
    <property type="nucleotide sequence ID" value="NZ_CP013234.1"/>
</dbReference>
<evidence type="ECO:0000313" key="1">
    <source>
        <dbReference type="EMBL" id="AMP04552.1"/>
    </source>
</evidence>
<dbReference type="EMBL" id="CP013234">
    <property type="protein sequence ID" value="AMP04552.1"/>
    <property type="molecule type" value="Genomic_DNA"/>
</dbReference>
<dbReference type="InterPro" id="IPR021333">
    <property type="entry name" value="DUF2946"/>
</dbReference>
<accession>A0A127Q4I2</accession>
<dbReference type="AlphaFoldDB" id="A0A127Q4I2"/>
<reference evidence="1 2" key="1">
    <citation type="submission" date="2015-11" db="EMBL/GenBank/DDBJ databases">
        <title>Exploring the genomic traits of fungus-feeding bacterial genus Collimonas.</title>
        <authorList>
            <person name="Song C."/>
            <person name="Schmidt R."/>
            <person name="de Jager V."/>
            <person name="Krzyzanowska D."/>
            <person name="Jongedijk E."/>
            <person name="Cankar K."/>
            <person name="Beekwilder J."/>
            <person name="van Veen A."/>
            <person name="de Boer W."/>
            <person name="van Veen J.A."/>
            <person name="Garbeva P."/>
        </authorList>
    </citation>
    <scope>NUCLEOTIDE SEQUENCE [LARGE SCALE GENOMIC DNA]</scope>
    <source>
        <strain evidence="1 2">Ter91</strain>
    </source>
</reference>
<protein>
    <recommendedName>
        <fullName evidence="3">DUF2946 domain-containing protein</fullName>
    </recommendedName>
</protein>
<dbReference type="Pfam" id="PF11162">
    <property type="entry name" value="DUF2946"/>
    <property type="match status" value="1"/>
</dbReference>
<dbReference type="Proteomes" id="UP000074561">
    <property type="component" value="Chromosome"/>
</dbReference>
<name>A0A127Q4I2_9BURK</name>
<dbReference type="PATRIC" id="fig|279113.9.peg.2170"/>
<dbReference type="KEGG" id="cpra:CPter91_2186"/>
<evidence type="ECO:0000313" key="2">
    <source>
        <dbReference type="Proteomes" id="UP000074561"/>
    </source>
</evidence>
<evidence type="ECO:0008006" key="3">
    <source>
        <dbReference type="Google" id="ProtNLM"/>
    </source>
</evidence>
<sequence>MLRIRRQKIVVWSCLFAIWLGILMPTVSQSLKASGAIQAYNQIYNEICTSAGLVQGDGSGKSTMPAGDHWNACGYCSLLANSPPPTASFALLLATSVASEHASPLLYDYIAPRPFRGRTHPLDPPPAFS</sequence>
<organism evidence="1 2">
    <name type="scientific">Collimonas pratensis</name>
    <dbReference type="NCBI Taxonomy" id="279113"/>
    <lineage>
        <taxon>Bacteria</taxon>
        <taxon>Pseudomonadati</taxon>
        <taxon>Pseudomonadota</taxon>
        <taxon>Betaproteobacteria</taxon>
        <taxon>Burkholderiales</taxon>
        <taxon>Oxalobacteraceae</taxon>
        <taxon>Collimonas</taxon>
    </lineage>
</organism>
<gene>
    <name evidence="1" type="ORF">CPter91_2186</name>
</gene>
<proteinExistence type="predicted"/>
<dbReference type="OrthoDB" id="8683087at2"/>